<dbReference type="Gene3D" id="3.40.50.2000">
    <property type="entry name" value="Glycogen Phosphorylase B"/>
    <property type="match status" value="2"/>
</dbReference>
<dbReference type="GO" id="GO:0016757">
    <property type="term" value="F:glycosyltransferase activity"/>
    <property type="evidence" value="ECO:0007669"/>
    <property type="project" value="InterPro"/>
</dbReference>
<gene>
    <name evidence="2" type="ORF">FXV77_06570</name>
</gene>
<evidence type="ECO:0000259" key="1">
    <source>
        <dbReference type="Pfam" id="PF00534"/>
    </source>
</evidence>
<dbReference type="InterPro" id="IPR001296">
    <property type="entry name" value="Glyco_trans_1"/>
</dbReference>
<proteinExistence type="predicted"/>
<dbReference type="Pfam" id="PF00534">
    <property type="entry name" value="Glycos_transf_1"/>
    <property type="match status" value="1"/>
</dbReference>
<accession>A0A5D4H826</accession>
<dbReference type="PANTHER" id="PTHR12526">
    <property type="entry name" value="GLYCOSYLTRANSFERASE"/>
    <property type="match status" value="1"/>
</dbReference>
<comment type="caution">
    <text evidence="2">The sequence shown here is derived from an EMBL/GenBank/DDBJ whole genome shotgun (WGS) entry which is preliminary data.</text>
</comment>
<dbReference type="RefSeq" id="WP_148918425.1">
    <property type="nucleotide sequence ID" value="NZ_VTAV01000003.1"/>
</dbReference>
<sequence length="424" mass="48357">MKILWIVNIVMPDMAKFLKLRESNLGGWLSGLANELKKNNDIELYICTVSNVIKTVISAQLDGVTYYVIPNSSSHLSKNSHLEPFWENINLEIQPDIVHIHGTEYAYGLAWIRACGSHNVCVSIQGLTSVYARYAKGALDNFQILKNLTFSDLKNRRSIFQLSTDYKKRGETEIQYFESINHVLGRTSWDRVHVWSINPKLCYHISNEILRPVFYSHKKWNFDSCERYSIFLSQAKNPIKGLHFMLQAMKLIIRDFPEAKLYVANAQGVFAKSFNSRLKQSGYYRLIENLIGELNLKNNIVLLPSLNASEMAERFTRSHVFVNASAIENSPNSLGEAQLLGVPCISSFVGGSPEFMNYGKAGAVYRFEEYEMLAYAVCKLFKNSFFQEEIDEGLSLANERHDPATIVSALKNTYEKILLLDINE</sequence>
<dbReference type="EMBL" id="VTAV01000003">
    <property type="protein sequence ID" value="TYR36838.1"/>
    <property type="molecule type" value="Genomic_DNA"/>
</dbReference>
<dbReference type="CDD" id="cd03801">
    <property type="entry name" value="GT4_PimA-like"/>
    <property type="match status" value="1"/>
</dbReference>
<keyword evidence="3" id="KW-1185">Reference proteome</keyword>
<name>A0A5D4H826_9SPHI</name>
<organism evidence="2 3">
    <name type="scientific">Sphingobacterium phlebotomi</name>
    <dbReference type="NCBI Taxonomy" id="2605433"/>
    <lineage>
        <taxon>Bacteria</taxon>
        <taxon>Pseudomonadati</taxon>
        <taxon>Bacteroidota</taxon>
        <taxon>Sphingobacteriia</taxon>
        <taxon>Sphingobacteriales</taxon>
        <taxon>Sphingobacteriaceae</taxon>
        <taxon>Sphingobacterium</taxon>
    </lineage>
</organism>
<dbReference type="PANTHER" id="PTHR12526:SF637">
    <property type="entry name" value="GLYCOSYLTRANSFERASE EPSF-RELATED"/>
    <property type="match status" value="1"/>
</dbReference>
<keyword evidence="2" id="KW-0808">Transferase</keyword>
<evidence type="ECO:0000313" key="2">
    <source>
        <dbReference type="EMBL" id="TYR36838.1"/>
    </source>
</evidence>
<feature type="domain" description="Glycosyl transferase family 1" evidence="1">
    <location>
        <begin position="217"/>
        <end position="388"/>
    </location>
</feature>
<dbReference type="SUPFAM" id="SSF53756">
    <property type="entry name" value="UDP-Glycosyltransferase/glycogen phosphorylase"/>
    <property type="match status" value="1"/>
</dbReference>
<dbReference type="AlphaFoldDB" id="A0A5D4H826"/>
<dbReference type="Proteomes" id="UP000322362">
    <property type="component" value="Unassembled WGS sequence"/>
</dbReference>
<reference evidence="2 3" key="1">
    <citation type="submission" date="2019-08" db="EMBL/GenBank/DDBJ databases">
        <title>Phlebobacter frassis gen. nov. sp. nov., a new member of family Sphingobacteriaceae isolated from sand fly rearing media.</title>
        <authorList>
            <person name="Kakumanu M.L."/>
            <person name="Marayati B.F."/>
            <person name="Wada-Katsumata A."/>
            <person name="Wasserberg G."/>
            <person name="Schal C."/>
            <person name="Apperson C.S."/>
            <person name="Ponnusamy L."/>
        </authorList>
    </citation>
    <scope>NUCLEOTIDE SEQUENCE [LARGE SCALE GENOMIC DNA]</scope>
    <source>
        <strain evidence="2 3">SSI9</strain>
    </source>
</reference>
<evidence type="ECO:0000313" key="3">
    <source>
        <dbReference type="Proteomes" id="UP000322362"/>
    </source>
</evidence>
<protein>
    <submittedName>
        <fullName evidence="2">Glycosyltransferase</fullName>
    </submittedName>
</protein>